<dbReference type="PROSITE" id="PS50294">
    <property type="entry name" value="WD_REPEATS_REGION"/>
    <property type="match status" value="1"/>
</dbReference>
<keyword evidence="3" id="KW-0677">Repeat</keyword>
<dbReference type="Pfam" id="PF00400">
    <property type="entry name" value="WD40"/>
    <property type="match status" value="1"/>
</dbReference>
<dbReference type="PANTHER" id="PTHR14091">
    <property type="entry name" value="PERIODIC TRYPTOPHAN PROTEIN 1"/>
    <property type="match status" value="1"/>
</dbReference>
<keyword evidence="7" id="KW-1185">Reference proteome</keyword>
<dbReference type="GO" id="GO:0006364">
    <property type="term" value="P:rRNA processing"/>
    <property type="evidence" value="ECO:0007669"/>
    <property type="project" value="InterPro"/>
</dbReference>
<dbReference type="AlphaFoldDB" id="A0A8R1E2G9"/>
<dbReference type="OMA" id="CFVPRGV"/>
<dbReference type="FunFam" id="2.130.10.10:FF:001737">
    <property type="entry name" value="Chromosome 1, whole genome shotgun sequence"/>
    <property type="match status" value="1"/>
</dbReference>
<evidence type="ECO:0000256" key="3">
    <source>
        <dbReference type="ARBA" id="ARBA00022737"/>
    </source>
</evidence>
<dbReference type="InterPro" id="IPR015943">
    <property type="entry name" value="WD40/YVTN_repeat-like_dom_sf"/>
</dbReference>
<evidence type="ECO:0000256" key="2">
    <source>
        <dbReference type="ARBA" id="ARBA00022574"/>
    </source>
</evidence>
<dbReference type="PROSITE" id="PS50082">
    <property type="entry name" value="WD_REPEATS_2"/>
    <property type="match status" value="1"/>
</dbReference>
<accession>A0A8R1E2G9</accession>
<dbReference type="GO" id="GO:0005634">
    <property type="term" value="C:nucleus"/>
    <property type="evidence" value="ECO:0007669"/>
    <property type="project" value="TreeGrafter"/>
</dbReference>
<dbReference type="InterPro" id="IPR001680">
    <property type="entry name" value="WD40_rpt"/>
</dbReference>
<dbReference type="PROSITE" id="PS00678">
    <property type="entry name" value="WD_REPEATS_1"/>
    <property type="match status" value="1"/>
</dbReference>
<keyword evidence="2 4" id="KW-0853">WD repeat</keyword>
<dbReference type="Gene3D" id="2.130.10.10">
    <property type="entry name" value="YVTN repeat-like/Quinoprotein amine dehydrogenase"/>
    <property type="match status" value="1"/>
</dbReference>
<evidence type="ECO:0000313" key="7">
    <source>
        <dbReference type="Proteomes" id="UP000005237"/>
    </source>
</evidence>
<dbReference type="Proteomes" id="UP000005237">
    <property type="component" value="Unassembled WGS sequence"/>
</dbReference>
<feature type="region of interest" description="Disordered" evidence="5">
    <location>
        <begin position="36"/>
        <end position="70"/>
    </location>
</feature>
<feature type="repeat" description="WD" evidence="4">
    <location>
        <begin position="235"/>
        <end position="277"/>
    </location>
</feature>
<keyword evidence="1" id="KW-0597">Phosphoprotein</keyword>
<dbReference type="InterPro" id="IPR019775">
    <property type="entry name" value="WD40_repeat_CS"/>
</dbReference>
<organism evidence="6 7">
    <name type="scientific">Caenorhabditis japonica</name>
    <dbReference type="NCBI Taxonomy" id="281687"/>
    <lineage>
        <taxon>Eukaryota</taxon>
        <taxon>Metazoa</taxon>
        <taxon>Ecdysozoa</taxon>
        <taxon>Nematoda</taxon>
        <taxon>Chromadorea</taxon>
        <taxon>Rhabditida</taxon>
        <taxon>Rhabditina</taxon>
        <taxon>Rhabditomorpha</taxon>
        <taxon>Rhabditoidea</taxon>
        <taxon>Rhabditidae</taxon>
        <taxon>Peloderinae</taxon>
        <taxon>Caenorhabditis</taxon>
    </lineage>
</organism>
<dbReference type="PANTHER" id="PTHR14091:SF0">
    <property type="entry name" value="PERIODIC TRYPTOPHAN PROTEIN 1 HOMOLOG"/>
    <property type="match status" value="1"/>
</dbReference>
<name>A0A8R1E2G9_CAEJA</name>
<evidence type="ECO:0000256" key="1">
    <source>
        <dbReference type="ARBA" id="ARBA00022553"/>
    </source>
</evidence>
<feature type="compositionally biased region" description="Acidic residues" evidence="5">
    <location>
        <begin position="44"/>
        <end position="58"/>
    </location>
</feature>
<evidence type="ECO:0000313" key="6">
    <source>
        <dbReference type="EnsemblMetazoa" id="CJA17919.1"/>
    </source>
</evidence>
<reference evidence="7" key="1">
    <citation type="submission" date="2010-08" db="EMBL/GenBank/DDBJ databases">
        <authorList>
            <consortium name="Caenorhabditis japonica Sequencing Consortium"/>
            <person name="Wilson R.K."/>
        </authorList>
    </citation>
    <scope>NUCLEOTIDE SEQUENCE [LARGE SCALE GENOMIC DNA]</scope>
    <source>
        <strain evidence="7">DF5081</strain>
    </source>
</reference>
<sequence>MEGVLMVSDLSWIQRGVAKEVPDKIKLNQDELKQLIEGAIPESTDNDSEREEGEEEEGEKTGITGTGDVEMDDFEKKYMKGYNEEDDGKQEGDDGMKGIAMYSDQKDDPYVTQHVDSDEEEEKDEIVVRKDDNMVAVAKIDKGDYTLECYVYNEADSDWYCHHDYILDAPPLCIEPVQHDPGNEETGKGNLIAVGTMNSEIHIWDLDIMNTASPFLTLGKKEKKSKNRKKRDNSAQGHSDAVISLAWNRLTPHVLASGGADKTVVLWDLDEAKPAQIIADRGGEVQTISWHPNESTFLLLGTMKGHVQVVDCRDTTGNPSAAWKFDGQIEKVLWNHFNPFTAFVSSDDGKLRHLDMRKPGECLWEGVAHDGPIGGLTLSAITRGLLVTVGEDEMLNVWKVEDSNGGIDKVHSEKLTIGELHCAQFNPDVAAVLSVGGTTADLIRVIDLTKYEPVVKAFSE</sequence>
<reference evidence="6" key="2">
    <citation type="submission" date="2022-06" db="UniProtKB">
        <authorList>
            <consortium name="EnsemblMetazoa"/>
        </authorList>
    </citation>
    <scope>IDENTIFICATION</scope>
    <source>
        <strain evidence="6">DF5081</strain>
    </source>
</reference>
<dbReference type="EnsemblMetazoa" id="CJA17919.1">
    <property type="protein sequence ID" value="CJA17919.1"/>
    <property type="gene ID" value="WBGene00137122"/>
</dbReference>
<dbReference type="SMART" id="SM00320">
    <property type="entry name" value="WD40"/>
    <property type="match status" value="5"/>
</dbReference>
<dbReference type="InterPro" id="IPR044285">
    <property type="entry name" value="PWP1"/>
</dbReference>
<proteinExistence type="predicted"/>
<evidence type="ECO:0000256" key="5">
    <source>
        <dbReference type="SAM" id="MobiDB-lite"/>
    </source>
</evidence>
<dbReference type="InterPro" id="IPR036322">
    <property type="entry name" value="WD40_repeat_dom_sf"/>
</dbReference>
<dbReference type="SUPFAM" id="SSF50978">
    <property type="entry name" value="WD40 repeat-like"/>
    <property type="match status" value="1"/>
</dbReference>
<protein>
    <submittedName>
        <fullName evidence="6">WD_REPEATS_REGION domain-containing protein</fullName>
    </submittedName>
</protein>
<evidence type="ECO:0000256" key="4">
    <source>
        <dbReference type="PROSITE-ProRule" id="PRU00221"/>
    </source>
</evidence>